<name>A0A8T5V061_9BRAD</name>
<evidence type="ECO:0000313" key="1">
    <source>
        <dbReference type="EMBL" id="UPT87978.1"/>
    </source>
</evidence>
<keyword evidence="1" id="KW-0645">Protease</keyword>
<accession>A0A8T5V061</accession>
<dbReference type="GO" id="GO:0008233">
    <property type="term" value="F:peptidase activity"/>
    <property type="evidence" value="ECO:0007669"/>
    <property type="project" value="UniProtKB-KW"/>
</dbReference>
<evidence type="ECO:0000313" key="2">
    <source>
        <dbReference type="Proteomes" id="UP000551709"/>
    </source>
</evidence>
<gene>
    <name evidence="1" type="ORF">HAP41_0000002125</name>
</gene>
<dbReference type="AlphaFoldDB" id="A0A8T5V061"/>
<keyword evidence="1" id="KW-0378">Hydrolase</keyword>
<organism evidence="1 2">
    <name type="scientific">Bradyrhizobium barranii subsp. apii</name>
    <dbReference type="NCBI Taxonomy" id="2819348"/>
    <lineage>
        <taxon>Bacteria</taxon>
        <taxon>Pseudomonadati</taxon>
        <taxon>Pseudomonadota</taxon>
        <taxon>Alphaproteobacteria</taxon>
        <taxon>Hyphomicrobiales</taxon>
        <taxon>Nitrobacteraceae</taxon>
        <taxon>Bradyrhizobium</taxon>
        <taxon>Bradyrhizobium barranii</taxon>
    </lineage>
</organism>
<protein>
    <submittedName>
        <fullName evidence="1">Serine protease</fullName>
    </submittedName>
</protein>
<dbReference type="GO" id="GO:0006508">
    <property type="term" value="P:proteolysis"/>
    <property type="evidence" value="ECO:0007669"/>
    <property type="project" value="UniProtKB-KW"/>
</dbReference>
<dbReference type="Proteomes" id="UP000551709">
    <property type="component" value="Chromosome"/>
</dbReference>
<reference evidence="1 2" key="1">
    <citation type="journal article" date="2017" name="Syst. Appl. Microbiol.">
        <title>Soybeans inoculated with root zone soils of Canadian native legumes harbour diverse and novel Bradyrhizobium spp. that possess agricultural potential.</title>
        <authorList>
            <person name="Bromfield E.S.P."/>
            <person name="Cloutier S."/>
            <person name="Tambong J.T."/>
            <person name="Tran Thi T.V."/>
        </authorList>
    </citation>
    <scope>NUCLEOTIDE SEQUENCE [LARGE SCALE GENOMIC DNA]</scope>
    <source>
        <strain evidence="1 2">1S5</strain>
    </source>
</reference>
<dbReference type="SUPFAM" id="SSF50494">
    <property type="entry name" value="Trypsin-like serine proteases"/>
    <property type="match status" value="1"/>
</dbReference>
<dbReference type="RefSeq" id="WP_166061597.1">
    <property type="nucleotide sequence ID" value="NZ_CP096255.1"/>
</dbReference>
<sequence length="196" mass="20549">MTLAVAMNAVVQVGGGGRGFIVRAGIDRFVVTAAHCVPREGIPTPHLSNDASDLTFENIIGPLGGEPTIWGELCVYGLTDDIAAFCEPAVGDLEDEYAQYVAFTDAAALVIGDRPDVGTETAAFVLSLDGAWQRCIAHNDGRFLHISSPDRIIETGMSGSPIVDESGAAIGLISTGNGPSLTACLPPWLLRRLDRA</sequence>
<dbReference type="EMBL" id="CP096255">
    <property type="protein sequence ID" value="UPT87978.1"/>
    <property type="molecule type" value="Genomic_DNA"/>
</dbReference>
<proteinExistence type="predicted"/>
<dbReference type="InterPro" id="IPR009003">
    <property type="entry name" value="Peptidase_S1_PA"/>
</dbReference>